<feature type="region of interest" description="Disordered" evidence="1">
    <location>
        <begin position="231"/>
        <end position="286"/>
    </location>
</feature>
<dbReference type="OrthoDB" id="3067611at2759"/>
<feature type="compositionally biased region" description="Polar residues" evidence="1">
    <location>
        <begin position="594"/>
        <end position="611"/>
    </location>
</feature>
<feature type="compositionally biased region" description="Acidic residues" evidence="1">
    <location>
        <begin position="645"/>
        <end position="658"/>
    </location>
</feature>
<feature type="compositionally biased region" description="Basic and acidic residues" evidence="1">
    <location>
        <begin position="494"/>
        <end position="509"/>
    </location>
</feature>
<keyword evidence="3" id="KW-1185">Reference proteome</keyword>
<name>A0A0C9X8W0_9AGAR</name>
<feature type="compositionally biased region" description="Basic and acidic residues" evidence="1">
    <location>
        <begin position="435"/>
        <end position="446"/>
    </location>
</feature>
<reference evidence="2 3" key="1">
    <citation type="submission" date="2014-04" db="EMBL/GenBank/DDBJ databases">
        <authorList>
            <consortium name="DOE Joint Genome Institute"/>
            <person name="Kuo A."/>
            <person name="Kohler A."/>
            <person name="Nagy L.G."/>
            <person name="Floudas D."/>
            <person name="Copeland A."/>
            <person name="Barry K.W."/>
            <person name="Cichocki N."/>
            <person name="Veneault-Fourrey C."/>
            <person name="LaButti K."/>
            <person name="Lindquist E.A."/>
            <person name="Lipzen A."/>
            <person name="Lundell T."/>
            <person name="Morin E."/>
            <person name="Murat C."/>
            <person name="Sun H."/>
            <person name="Tunlid A."/>
            <person name="Henrissat B."/>
            <person name="Grigoriev I.V."/>
            <person name="Hibbett D.S."/>
            <person name="Martin F."/>
            <person name="Nordberg H.P."/>
            <person name="Cantor M.N."/>
            <person name="Hua S.X."/>
        </authorList>
    </citation>
    <scope>NUCLEOTIDE SEQUENCE [LARGE SCALE GENOMIC DNA]</scope>
    <source>
        <strain evidence="2 3">LaAM-08-1</strain>
    </source>
</reference>
<feature type="compositionally biased region" description="Polar residues" evidence="1">
    <location>
        <begin position="666"/>
        <end position="685"/>
    </location>
</feature>
<feature type="region of interest" description="Disordered" evidence="1">
    <location>
        <begin position="419"/>
        <end position="779"/>
    </location>
</feature>
<feature type="compositionally biased region" description="Basic and acidic residues" evidence="1">
    <location>
        <begin position="253"/>
        <end position="265"/>
    </location>
</feature>
<gene>
    <name evidence="2" type="ORF">K443DRAFT_684077</name>
</gene>
<accession>A0A0C9X8W0</accession>
<organism evidence="2 3">
    <name type="scientific">Laccaria amethystina LaAM-08-1</name>
    <dbReference type="NCBI Taxonomy" id="1095629"/>
    <lineage>
        <taxon>Eukaryota</taxon>
        <taxon>Fungi</taxon>
        <taxon>Dikarya</taxon>
        <taxon>Basidiomycota</taxon>
        <taxon>Agaricomycotina</taxon>
        <taxon>Agaricomycetes</taxon>
        <taxon>Agaricomycetidae</taxon>
        <taxon>Agaricales</taxon>
        <taxon>Agaricineae</taxon>
        <taxon>Hydnangiaceae</taxon>
        <taxon>Laccaria</taxon>
    </lineage>
</organism>
<reference evidence="3" key="2">
    <citation type="submission" date="2015-01" db="EMBL/GenBank/DDBJ databases">
        <title>Evolutionary Origins and Diversification of the Mycorrhizal Mutualists.</title>
        <authorList>
            <consortium name="DOE Joint Genome Institute"/>
            <consortium name="Mycorrhizal Genomics Consortium"/>
            <person name="Kohler A."/>
            <person name="Kuo A."/>
            <person name="Nagy L.G."/>
            <person name="Floudas D."/>
            <person name="Copeland A."/>
            <person name="Barry K.W."/>
            <person name="Cichocki N."/>
            <person name="Veneault-Fourrey C."/>
            <person name="LaButti K."/>
            <person name="Lindquist E.A."/>
            <person name="Lipzen A."/>
            <person name="Lundell T."/>
            <person name="Morin E."/>
            <person name="Murat C."/>
            <person name="Riley R."/>
            <person name="Ohm R."/>
            <person name="Sun H."/>
            <person name="Tunlid A."/>
            <person name="Henrissat B."/>
            <person name="Grigoriev I.V."/>
            <person name="Hibbett D.S."/>
            <person name="Martin F."/>
        </authorList>
    </citation>
    <scope>NUCLEOTIDE SEQUENCE [LARGE SCALE GENOMIC DNA]</scope>
    <source>
        <strain evidence="3">LaAM-08-1</strain>
    </source>
</reference>
<dbReference type="Proteomes" id="UP000054477">
    <property type="component" value="Unassembled WGS sequence"/>
</dbReference>
<evidence type="ECO:0000313" key="2">
    <source>
        <dbReference type="EMBL" id="KIJ94056.1"/>
    </source>
</evidence>
<dbReference type="AlphaFoldDB" id="A0A0C9X8W0"/>
<dbReference type="HOGENOM" id="CLU_324926_0_0_1"/>
<evidence type="ECO:0000256" key="1">
    <source>
        <dbReference type="SAM" id="MobiDB-lite"/>
    </source>
</evidence>
<dbReference type="EMBL" id="KN838812">
    <property type="protein sequence ID" value="KIJ94056.1"/>
    <property type="molecule type" value="Genomic_DNA"/>
</dbReference>
<feature type="region of interest" description="Disordered" evidence="1">
    <location>
        <begin position="136"/>
        <end position="161"/>
    </location>
</feature>
<feature type="compositionally biased region" description="Basic and acidic residues" evidence="1">
    <location>
        <begin position="746"/>
        <end position="756"/>
    </location>
</feature>
<proteinExistence type="predicted"/>
<evidence type="ECO:0000313" key="3">
    <source>
        <dbReference type="Proteomes" id="UP000054477"/>
    </source>
</evidence>
<protein>
    <submittedName>
        <fullName evidence="2">Uncharacterized protein</fullName>
    </submittedName>
</protein>
<feature type="compositionally biased region" description="Basic and acidic residues" evidence="1">
    <location>
        <begin position="475"/>
        <end position="484"/>
    </location>
</feature>
<sequence>MLGSVFNRNQGESGVTCSLKSFHLSSKSYGFSEFQGPGPPAHKLGSPGDIYIDTTEGKHALYARYPNEWKEWRGMREGTIDTSPIPHPDIPSRVLGIIVNSNNISWFAKGKAPESSISNPSDLIATILAGREVKKRKRGSTNEAMESAKRMRTTLSESPCSSTNAVASSSASSTCVAEPSQLPTRSFLDSNIYIPSYQPTIELSPETMPPSVDNRRTPILARQDVVSSHESTDLYHPWPTDDGMNLPRSLKRRPPDTPVKLDLRSISKRRSASGTNKMKISPMKPPPVIPYPDDGIVIPQRLNSDSSSKQIDPQVQHRIFTSPSQGPNTTDHVTAQSGSALPGFAIEPPTVLALTNTGETFVIDVAAVFAELMRLREENVELAKVKRDNALLVKLLASYPSTTLPDHHVADANLPTDLQSQTQTPMDIPEQGENLDEHRLSPHPRDDNEEQIFWEDTLGEPSPSIAEGSPTEELDSFKGQEHYRLSSPTTVGFDESRDSDQVDELEKSGSETIDNEAANGEDNPSSPHLSIPMRGDDNDFGNVEGEVDLPPNSPPSDPRNIDAEDAFETGSPPPIDAPIGADQSNLHSDDPTEDANNFSTPSDQHNYSSPEPNMLVVKQEVVSPPSVRRTHPPFFPADQEIIDLTLDDDDSVPDDPDAQELFSPNLEPSTPNSLFSSRTITSPNILDQPLKSPSPDTRDIFDEIDAEWPSPPVKSQNLDVEEDGTTTQTSIERDSSTRKSPAHAFNDPEKSHRLSNDDQSYIEAPPSNASTRHNNPRPESLTMLQDFEVKEESALMESGLLEDTNWLTTAHLQVIFDQKCVPNAFLCRLCLASEPTKIFKRGSGTSRFELRKHCADEHWDACETLRNLEHDQLLHIFDNLSENNPSSY</sequence>